<proteinExistence type="predicted"/>
<protein>
    <submittedName>
        <fullName evidence="2">Uncharacterized protein</fullName>
    </submittedName>
</protein>
<evidence type="ECO:0000313" key="2">
    <source>
        <dbReference type="EMBL" id="KAK7724661.1"/>
    </source>
</evidence>
<gene>
    <name evidence="2" type="ORF">SLS63_008641</name>
</gene>
<feature type="coiled-coil region" evidence="1">
    <location>
        <begin position="145"/>
        <end position="176"/>
    </location>
</feature>
<comment type="caution">
    <text evidence="2">The sequence shown here is derived from an EMBL/GenBank/DDBJ whole genome shotgun (WGS) entry which is preliminary data.</text>
</comment>
<name>A0ABR1P278_DIAER</name>
<keyword evidence="3" id="KW-1185">Reference proteome</keyword>
<reference evidence="2 3" key="1">
    <citation type="submission" date="2024-02" db="EMBL/GenBank/DDBJ databases">
        <title>De novo assembly and annotation of 12 fungi associated with fruit tree decline syndrome in Ontario, Canada.</title>
        <authorList>
            <person name="Sulman M."/>
            <person name="Ellouze W."/>
            <person name="Ilyukhin E."/>
        </authorList>
    </citation>
    <scope>NUCLEOTIDE SEQUENCE [LARGE SCALE GENOMIC DNA]</scope>
    <source>
        <strain evidence="2 3">M169</strain>
    </source>
</reference>
<accession>A0ABR1P278</accession>
<sequence length="353" mass="38574">MTSDTMDRFNSSAEAISLVLQDIARTQAETAQLAQSESVKSLTTLINVLLDLANFIKGDYDDRAFQSAVRQGFKDLIYRLHDAAQASLDVSVRLTDRVASFELNVNDISDTELGPLKSEVEAFRQRQTDELVTLNNQIRDRSAALQTQLNSMAGLQEQLAKTRQEYEDAKQSANNMQVGDSCGDLERVADQVQQSIRNTQGLVNSDEADLVEKKSAQMAADSLLTNLGPVLLTIDHIRGFANTLQGSLNDLKIRMQSVEISIGRMLASAKSVEFSPFNKSEIATSILDILDRSLVDIALLPLKAQVVSALQNTEGAGAETFLAGLASGFEKVSQDEKDLISSSVKQASIMRQI</sequence>
<evidence type="ECO:0000256" key="1">
    <source>
        <dbReference type="SAM" id="Coils"/>
    </source>
</evidence>
<dbReference type="Proteomes" id="UP001430848">
    <property type="component" value="Unassembled WGS sequence"/>
</dbReference>
<dbReference type="EMBL" id="JAKNSF020000056">
    <property type="protein sequence ID" value="KAK7724661.1"/>
    <property type="molecule type" value="Genomic_DNA"/>
</dbReference>
<keyword evidence="1" id="KW-0175">Coiled coil</keyword>
<evidence type="ECO:0000313" key="3">
    <source>
        <dbReference type="Proteomes" id="UP001430848"/>
    </source>
</evidence>
<organism evidence="2 3">
    <name type="scientific">Diaporthe eres</name>
    <name type="common">Phomopsis oblonga</name>
    <dbReference type="NCBI Taxonomy" id="83184"/>
    <lineage>
        <taxon>Eukaryota</taxon>
        <taxon>Fungi</taxon>
        <taxon>Dikarya</taxon>
        <taxon>Ascomycota</taxon>
        <taxon>Pezizomycotina</taxon>
        <taxon>Sordariomycetes</taxon>
        <taxon>Sordariomycetidae</taxon>
        <taxon>Diaporthales</taxon>
        <taxon>Diaporthaceae</taxon>
        <taxon>Diaporthe</taxon>
        <taxon>Diaporthe eres species complex</taxon>
    </lineage>
</organism>